<evidence type="ECO:0000259" key="10">
    <source>
        <dbReference type="Pfam" id="PF12076"/>
    </source>
</evidence>
<dbReference type="InterPro" id="IPR036291">
    <property type="entry name" value="NAD(P)-bd_dom_sf"/>
</dbReference>
<comment type="similarity">
    <text evidence="3">Belongs to the sterol desaturase family.</text>
</comment>
<proteinExistence type="inferred from homology"/>
<evidence type="ECO:0000256" key="3">
    <source>
        <dbReference type="ARBA" id="ARBA00009324"/>
    </source>
</evidence>
<organism evidence="11 12">
    <name type="scientific">Penstemon smallii</name>
    <dbReference type="NCBI Taxonomy" id="265156"/>
    <lineage>
        <taxon>Eukaryota</taxon>
        <taxon>Viridiplantae</taxon>
        <taxon>Streptophyta</taxon>
        <taxon>Embryophyta</taxon>
        <taxon>Tracheophyta</taxon>
        <taxon>Spermatophyta</taxon>
        <taxon>Magnoliopsida</taxon>
        <taxon>eudicotyledons</taxon>
        <taxon>Gunneridae</taxon>
        <taxon>Pentapetalae</taxon>
        <taxon>asterids</taxon>
        <taxon>lamiids</taxon>
        <taxon>Lamiales</taxon>
        <taxon>Plantaginaceae</taxon>
        <taxon>Cheloneae</taxon>
        <taxon>Penstemon</taxon>
    </lineage>
</organism>
<feature type="region of interest" description="Disordered" evidence="7">
    <location>
        <begin position="785"/>
        <end position="806"/>
    </location>
</feature>
<dbReference type="AlphaFoldDB" id="A0ABD3TEL0"/>
<evidence type="ECO:0000313" key="11">
    <source>
        <dbReference type="EMBL" id="KAL3835449.1"/>
    </source>
</evidence>
<feature type="transmembrane region" description="Helical" evidence="8">
    <location>
        <begin position="12"/>
        <end position="28"/>
    </location>
</feature>
<feature type="region of interest" description="Disordered" evidence="7">
    <location>
        <begin position="542"/>
        <end position="568"/>
    </location>
</feature>
<dbReference type="EMBL" id="JBJXBP010000004">
    <property type="protein sequence ID" value="KAL3835449.1"/>
    <property type="molecule type" value="Genomic_DNA"/>
</dbReference>
<dbReference type="InterPro" id="IPR021940">
    <property type="entry name" value="CER1-like_C"/>
</dbReference>
<keyword evidence="4" id="KW-0805">Transcription regulation</keyword>
<dbReference type="SUPFAM" id="SSF51735">
    <property type="entry name" value="NAD(P)-binding Rossmann-fold domains"/>
    <property type="match status" value="1"/>
</dbReference>
<evidence type="ECO:0000256" key="8">
    <source>
        <dbReference type="SAM" id="Phobius"/>
    </source>
</evidence>
<keyword evidence="8" id="KW-0812">Transmembrane</keyword>
<protein>
    <submittedName>
        <fullName evidence="11">Uncharacterized protein</fullName>
    </submittedName>
</protein>
<evidence type="ECO:0000256" key="4">
    <source>
        <dbReference type="ARBA" id="ARBA00023015"/>
    </source>
</evidence>
<evidence type="ECO:0000256" key="2">
    <source>
        <dbReference type="ARBA" id="ARBA00004141"/>
    </source>
</evidence>
<keyword evidence="12" id="KW-1185">Reference proteome</keyword>
<keyword evidence="8" id="KW-0472">Membrane</keyword>
<dbReference type="Proteomes" id="UP001634393">
    <property type="component" value="Unassembled WGS sequence"/>
</dbReference>
<dbReference type="InterPro" id="IPR024738">
    <property type="entry name" value="Hfi1/Tada1"/>
</dbReference>
<dbReference type="Pfam" id="PF12076">
    <property type="entry name" value="CER1-like_C"/>
    <property type="match status" value="1"/>
</dbReference>
<evidence type="ECO:0000256" key="6">
    <source>
        <dbReference type="ARBA" id="ARBA00023242"/>
    </source>
</evidence>
<dbReference type="PANTHER" id="PTHR21277:SF5">
    <property type="entry name" value="TRANSCRIPTIONAL ADAPTER 1"/>
    <property type="match status" value="1"/>
</dbReference>
<dbReference type="GO" id="GO:0005634">
    <property type="term" value="C:nucleus"/>
    <property type="evidence" value="ECO:0007669"/>
    <property type="project" value="UniProtKB-SubCell"/>
</dbReference>
<feature type="transmembrane region" description="Helical" evidence="8">
    <location>
        <begin position="68"/>
        <end position="89"/>
    </location>
</feature>
<name>A0ABD3TEL0_9LAMI</name>
<accession>A0ABD3TEL0</accession>
<sequence>MFVSTNLCGFNYYLLYGPWVAKVIYAIYREEFNFKNTDTFWCFHILILFGLRALFHQLWSVYSNMDNFLILQAIVASLIYLSFPSLANLPMWDTRGVLCCLVLHIGISEPLYYWIHRLLHSSTLFQHYHWLHHSSKVINPFTAGHATFLEHILLCIVVLFPTLGTTLFGYGSIGLMYSYLLAFDFLRCLGHSNVEVFPCKVFEAIPLLKYIIYTPTYHSLHHIDMRTNFCLFMPLYDKLCNTINTKSWDLQREVSSRTNSRVPDFVFLVHVVDVFSAMHAPFVFRSFSSIPFSIKPFLIPMWPFTFIVMLVMWVKSKTFVYSFYNLRGKLHQTWAVPRFGFQYFLPFAAEGINNHIEDAILRADKIGVKVISLAALNKNEALNGGGTLFVNKHPNLKVRVVHGNTLTAAVILHEIPKNVDEVFLTGSTSKLGRAIALYLAQRKVKVLMLTLSTERFIKIQKEAPMEYQKYLVQVTKYQAAKHCKTWIIGKWTTPREQYFAPSGTHFHQFVVPPVIPFRRDCTYGKLAAMRLPDDVEGLGSCEAQKEKKNRERKKREKGSIDEDSDQRENKEKEERIKLWAVYLELLGESGNFLKFRFLEGELKLKTESYKEMQPPHQHSRINLADMKAQLVKKLGPEGSKLYFYYLNRFLSLKLSKVEFTKLCLRILGRENLPLHNQFIRSILRNACTAKAPPTSTHKDDVLNHGTHVPQNGSHNNMTHTLSNGGDMLPISPRKARTSFRNRRSRDHRSALGLNGKINFAPQSDCNVVLENGDLNRIDNTKRRSLDASSPVYRHEGENDSTRSPIQAPLGIPLCPVSIGGARKALPTEISGRLLIGKYDGGGALMDSFTLRERMEQIASSQSLEGVSVDCANILNHGLDSYMKGLLRSCIEFNLIKNNSQKHQTNTKLINGVKPGHQFQMQEVQEPRPILLQDFRVAMEMNPRQLGEDWPLLLERICTHSEDKGQRLESKASSNCEQQFWFIWLGDVTISMKLRDQNSFPDVPETPPLV</sequence>
<dbReference type="InterPro" id="IPR006694">
    <property type="entry name" value="Fatty_acid_hydroxylase"/>
</dbReference>
<feature type="transmembrane region" description="Helical" evidence="8">
    <location>
        <begin position="296"/>
        <end position="314"/>
    </location>
</feature>
<reference evidence="11 12" key="1">
    <citation type="submission" date="2024-12" db="EMBL/GenBank/DDBJ databases">
        <title>The unique morphological basis and parallel evolutionary history of personate flowers in Penstemon.</title>
        <authorList>
            <person name="Depatie T.H."/>
            <person name="Wessinger C.A."/>
        </authorList>
    </citation>
    <scope>NUCLEOTIDE SEQUENCE [LARGE SCALE GENOMIC DNA]</scope>
    <source>
        <strain evidence="11">WTNN_2</strain>
        <tissue evidence="11">Leaf</tissue>
    </source>
</reference>
<evidence type="ECO:0000259" key="9">
    <source>
        <dbReference type="Pfam" id="PF04116"/>
    </source>
</evidence>
<feature type="domain" description="Fatty acid hydroxylase" evidence="9">
    <location>
        <begin position="102"/>
        <end position="242"/>
    </location>
</feature>
<dbReference type="Pfam" id="PF04116">
    <property type="entry name" value="FA_hydroxylase"/>
    <property type="match status" value="1"/>
</dbReference>
<evidence type="ECO:0000256" key="1">
    <source>
        <dbReference type="ARBA" id="ARBA00004123"/>
    </source>
</evidence>
<dbReference type="CDD" id="cd22933">
    <property type="entry name" value="HFD_HFI1"/>
    <property type="match status" value="1"/>
</dbReference>
<dbReference type="GO" id="GO:0016020">
    <property type="term" value="C:membrane"/>
    <property type="evidence" value="ECO:0007669"/>
    <property type="project" value="UniProtKB-SubCell"/>
</dbReference>
<keyword evidence="6" id="KW-0539">Nucleus</keyword>
<feature type="transmembrane region" description="Helical" evidence="8">
    <location>
        <begin position="40"/>
        <end position="62"/>
    </location>
</feature>
<evidence type="ECO:0000256" key="7">
    <source>
        <dbReference type="SAM" id="MobiDB-lite"/>
    </source>
</evidence>
<feature type="transmembrane region" description="Helical" evidence="8">
    <location>
        <begin position="151"/>
        <end position="177"/>
    </location>
</feature>
<dbReference type="PANTHER" id="PTHR21277">
    <property type="entry name" value="TRANSCRIPTIONAL ADAPTER 1"/>
    <property type="match status" value="1"/>
</dbReference>
<dbReference type="GO" id="GO:0000124">
    <property type="term" value="C:SAGA complex"/>
    <property type="evidence" value="ECO:0007669"/>
    <property type="project" value="UniProtKB-ARBA"/>
</dbReference>
<evidence type="ECO:0000313" key="12">
    <source>
        <dbReference type="Proteomes" id="UP001634393"/>
    </source>
</evidence>
<gene>
    <name evidence="11" type="ORF">ACJIZ3_010185</name>
</gene>
<keyword evidence="5" id="KW-0804">Transcription</keyword>
<feature type="transmembrane region" description="Helical" evidence="8">
    <location>
        <begin position="96"/>
        <end position="115"/>
    </location>
</feature>
<comment type="subcellular location">
    <subcellularLocation>
        <location evidence="2">Membrane</location>
        <topology evidence="2">Multi-pass membrane protein</topology>
    </subcellularLocation>
    <subcellularLocation>
        <location evidence="1">Nucleus</location>
    </subcellularLocation>
</comment>
<dbReference type="Pfam" id="PF12767">
    <property type="entry name" value="SAGA-Tad1"/>
    <property type="match status" value="1"/>
</dbReference>
<feature type="domain" description="Very-long-chain aldehyde decarbonylase CER1-like C-terminal" evidence="10">
    <location>
        <begin position="422"/>
        <end position="547"/>
    </location>
</feature>
<evidence type="ECO:0000256" key="5">
    <source>
        <dbReference type="ARBA" id="ARBA00023163"/>
    </source>
</evidence>
<keyword evidence="8" id="KW-1133">Transmembrane helix</keyword>
<comment type="caution">
    <text evidence="11">The sequence shown here is derived from an EMBL/GenBank/DDBJ whole genome shotgun (WGS) entry which is preliminary data.</text>
</comment>